<comment type="caution">
    <text evidence="3">The sequence shown here is derived from an EMBL/GenBank/DDBJ whole genome shotgun (WGS) entry which is preliminary data.</text>
</comment>
<feature type="transmembrane region" description="Helical" evidence="1">
    <location>
        <begin position="48"/>
        <end position="77"/>
    </location>
</feature>
<dbReference type="InterPro" id="IPR025642">
    <property type="entry name" value="DUF4342"/>
</dbReference>
<dbReference type="EMBL" id="PEXV01000063">
    <property type="protein sequence ID" value="PIS41702.1"/>
    <property type="molecule type" value="Genomic_DNA"/>
</dbReference>
<keyword evidence="1" id="KW-0812">Transmembrane</keyword>
<organism evidence="3 4">
    <name type="scientific">Candidatus Kerfeldbacteria bacterium CG08_land_8_20_14_0_20_42_7</name>
    <dbReference type="NCBI Taxonomy" id="2014245"/>
    <lineage>
        <taxon>Bacteria</taxon>
        <taxon>Candidatus Kerfeldiibacteriota</taxon>
    </lineage>
</organism>
<name>A0A2H0YVC5_9BACT</name>
<gene>
    <name evidence="3" type="ORF">COT25_01715</name>
</gene>
<dbReference type="AlphaFoldDB" id="A0A2H0YVC5"/>
<evidence type="ECO:0000313" key="4">
    <source>
        <dbReference type="Proteomes" id="UP000228711"/>
    </source>
</evidence>
<feature type="domain" description="DUF4342" evidence="2">
    <location>
        <begin position="3"/>
        <end position="78"/>
    </location>
</feature>
<keyword evidence="1" id="KW-1133">Transmembrane helix</keyword>
<evidence type="ECO:0000256" key="1">
    <source>
        <dbReference type="SAM" id="Phobius"/>
    </source>
</evidence>
<keyword evidence="1" id="KW-0472">Membrane</keyword>
<protein>
    <recommendedName>
        <fullName evidence="2">DUF4342 domain-containing protein</fullName>
    </recommendedName>
</protein>
<dbReference type="Pfam" id="PF14242">
    <property type="entry name" value="DUF4342"/>
    <property type="match status" value="1"/>
</dbReference>
<evidence type="ECO:0000313" key="3">
    <source>
        <dbReference type="EMBL" id="PIS41702.1"/>
    </source>
</evidence>
<proteinExistence type="predicted"/>
<dbReference type="Proteomes" id="UP000228711">
    <property type="component" value="Unassembled WGS sequence"/>
</dbReference>
<sequence length="79" mass="8563">MEEQKEEFKVSGDELVKKVKEIIKKGNARKIIIKNETEEEIMTLPLTIGVVGTLVAAPLVAVGAIAALMTNCTIVVVKK</sequence>
<evidence type="ECO:0000259" key="2">
    <source>
        <dbReference type="Pfam" id="PF14242"/>
    </source>
</evidence>
<accession>A0A2H0YVC5</accession>
<reference evidence="4" key="1">
    <citation type="submission" date="2017-09" db="EMBL/GenBank/DDBJ databases">
        <title>Depth-based differentiation of microbial function through sediment-hosted aquifers and enrichment of novel symbionts in the deep terrestrial subsurface.</title>
        <authorList>
            <person name="Probst A.J."/>
            <person name="Ladd B."/>
            <person name="Jarett J.K."/>
            <person name="Geller-Mcgrath D.E."/>
            <person name="Sieber C.M.K."/>
            <person name="Emerson J.B."/>
            <person name="Anantharaman K."/>
            <person name="Thomas B.C."/>
            <person name="Malmstrom R."/>
            <person name="Stieglmeier M."/>
            <person name="Klingl A."/>
            <person name="Woyke T."/>
            <person name="Ryan C.M."/>
            <person name="Banfield J.F."/>
        </authorList>
    </citation>
    <scope>NUCLEOTIDE SEQUENCE [LARGE SCALE GENOMIC DNA]</scope>
</reference>